<keyword evidence="6" id="KW-1185">Reference proteome</keyword>
<dbReference type="InterPro" id="IPR013196">
    <property type="entry name" value="HTH_11"/>
</dbReference>
<dbReference type="PROSITE" id="PS51000">
    <property type="entry name" value="HTH_DEOR_2"/>
    <property type="match status" value="1"/>
</dbReference>
<keyword evidence="3" id="KW-0804">Transcription</keyword>
<dbReference type="InterPro" id="IPR051534">
    <property type="entry name" value="CBASS_pafABC_assoc_protein"/>
</dbReference>
<keyword evidence="2" id="KW-0238">DNA-binding</keyword>
<evidence type="ECO:0000259" key="4">
    <source>
        <dbReference type="PROSITE" id="PS51000"/>
    </source>
</evidence>
<gene>
    <name evidence="5" type="ORF">WCD74_20010</name>
</gene>
<sequence length="317" mass="34217">MATTSARTLRLLSLLGTGRTRSGAELCARLEVSERTLRRDVEVLREMGYAVDPVKGVGGGYRLGPGGALPPVVLDEDQVVAVVVALQTASTALLGIEESARRALSTLRQVMPRRLRGDAELPVTPVVNQWEFPAEPIAAGLVREVGAAVRRRQVLRLDVDDEAVRVEPHHLVVWAARWYLVAFDLWAGRWRVLRLDRVTLHPPTGSGFAERPLPEGGPVEFVRHTPDRGDRPAPWPCLGHVDLALPAAVVAEFAPGGAVVEAVTTTSCRLTMGAWSWSGLAGLYLTFGAEMGRVEPVELREAFTAARELLGRAVGGG</sequence>
<dbReference type="InterPro" id="IPR036388">
    <property type="entry name" value="WH-like_DNA-bd_sf"/>
</dbReference>
<dbReference type="InterPro" id="IPR018356">
    <property type="entry name" value="Tscrpt_reg_HTH_DeoR_CS"/>
</dbReference>
<dbReference type="PANTHER" id="PTHR34580">
    <property type="match status" value="1"/>
</dbReference>
<evidence type="ECO:0000313" key="5">
    <source>
        <dbReference type="EMBL" id="MEJ2870064.1"/>
    </source>
</evidence>
<dbReference type="InterPro" id="IPR026881">
    <property type="entry name" value="WYL_dom"/>
</dbReference>
<organism evidence="5 6">
    <name type="scientific">Actinomycetospora aurantiaca</name>
    <dbReference type="NCBI Taxonomy" id="3129233"/>
    <lineage>
        <taxon>Bacteria</taxon>
        <taxon>Bacillati</taxon>
        <taxon>Actinomycetota</taxon>
        <taxon>Actinomycetes</taxon>
        <taxon>Pseudonocardiales</taxon>
        <taxon>Pseudonocardiaceae</taxon>
        <taxon>Actinomycetospora</taxon>
    </lineage>
</organism>
<dbReference type="Pfam" id="PF13280">
    <property type="entry name" value="WYL"/>
    <property type="match status" value="1"/>
</dbReference>
<keyword evidence="1" id="KW-0805">Transcription regulation</keyword>
<evidence type="ECO:0000313" key="6">
    <source>
        <dbReference type="Proteomes" id="UP001385809"/>
    </source>
</evidence>
<evidence type="ECO:0000256" key="2">
    <source>
        <dbReference type="ARBA" id="ARBA00023125"/>
    </source>
</evidence>
<dbReference type="InterPro" id="IPR001034">
    <property type="entry name" value="DeoR_HTH"/>
</dbReference>
<comment type="caution">
    <text evidence="5">The sequence shown here is derived from an EMBL/GenBank/DDBJ whole genome shotgun (WGS) entry which is preliminary data.</text>
</comment>
<evidence type="ECO:0000256" key="3">
    <source>
        <dbReference type="ARBA" id="ARBA00023163"/>
    </source>
</evidence>
<accession>A0ABU8MRW7</accession>
<dbReference type="RefSeq" id="WP_337696632.1">
    <property type="nucleotide sequence ID" value="NZ_JBBEGN010000010.1"/>
</dbReference>
<dbReference type="PROSITE" id="PS52050">
    <property type="entry name" value="WYL"/>
    <property type="match status" value="1"/>
</dbReference>
<dbReference type="Gene3D" id="1.10.10.10">
    <property type="entry name" value="Winged helix-like DNA-binding domain superfamily/Winged helix DNA-binding domain"/>
    <property type="match status" value="1"/>
</dbReference>
<name>A0ABU8MRW7_9PSEU</name>
<dbReference type="Pfam" id="PF08279">
    <property type="entry name" value="HTH_11"/>
    <property type="match status" value="1"/>
</dbReference>
<dbReference type="SUPFAM" id="SSF46785">
    <property type="entry name" value="Winged helix' DNA-binding domain"/>
    <property type="match status" value="1"/>
</dbReference>
<dbReference type="InterPro" id="IPR036390">
    <property type="entry name" value="WH_DNA-bd_sf"/>
</dbReference>
<dbReference type="PROSITE" id="PS00894">
    <property type="entry name" value="HTH_DEOR_1"/>
    <property type="match status" value="1"/>
</dbReference>
<dbReference type="PANTHER" id="PTHR34580:SF3">
    <property type="entry name" value="PROTEIN PAFB"/>
    <property type="match status" value="1"/>
</dbReference>
<dbReference type="Proteomes" id="UP001385809">
    <property type="component" value="Unassembled WGS sequence"/>
</dbReference>
<reference evidence="5 6" key="1">
    <citation type="submission" date="2024-03" db="EMBL/GenBank/DDBJ databases">
        <title>Actinomycetospora sp. OC33-EN08, a novel actinomycete isolated from wild orchid (Aerides multiflora).</title>
        <authorList>
            <person name="Suriyachadkun C."/>
        </authorList>
    </citation>
    <scope>NUCLEOTIDE SEQUENCE [LARGE SCALE GENOMIC DNA]</scope>
    <source>
        <strain evidence="5 6">OC33-EN08</strain>
    </source>
</reference>
<proteinExistence type="predicted"/>
<dbReference type="EMBL" id="JBBEGN010000010">
    <property type="protein sequence ID" value="MEJ2870064.1"/>
    <property type="molecule type" value="Genomic_DNA"/>
</dbReference>
<protein>
    <submittedName>
        <fullName evidence="5">WYL domain-containing protein</fullName>
    </submittedName>
</protein>
<feature type="domain" description="HTH deoR-type" evidence="4">
    <location>
        <begin position="4"/>
        <end position="70"/>
    </location>
</feature>
<evidence type="ECO:0000256" key="1">
    <source>
        <dbReference type="ARBA" id="ARBA00023015"/>
    </source>
</evidence>